<reference evidence="1 2" key="1">
    <citation type="submission" date="2019-02" db="EMBL/GenBank/DDBJ databases">
        <title>Deep-cultivation of Planctomycetes and their phenomic and genomic characterization uncovers novel biology.</title>
        <authorList>
            <person name="Wiegand S."/>
            <person name="Jogler M."/>
            <person name="Boedeker C."/>
            <person name="Pinto D."/>
            <person name="Vollmers J."/>
            <person name="Rivas-Marin E."/>
            <person name="Kohn T."/>
            <person name="Peeters S.H."/>
            <person name="Heuer A."/>
            <person name="Rast P."/>
            <person name="Oberbeckmann S."/>
            <person name="Bunk B."/>
            <person name="Jeske O."/>
            <person name="Meyerdierks A."/>
            <person name="Storesund J.E."/>
            <person name="Kallscheuer N."/>
            <person name="Luecker S."/>
            <person name="Lage O.M."/>
            <person name="Pohl T."/>
            <person name="Merkel B.J."/>
            <person name="Hornburger P."/>
            <person name="Mueller R.-W."/>
            <person name="Bruemmer F."/>
            <person name="Labrenz M."/>
            <person name="Spormann A.M."/>
            <person name="Op Den Camp H."/>
            <person name="Overmann J."/>
            <person name="Amann R."/>
            <person name="Jetten M.S.M."/>
            <person name="Mascher T."/>
            <person name="Medema M.H."/>
            <person name="Devos D.P."/>
            <person name="Kaster A.-K."/>
            <person name="Ovreas L."/>
            <person name="Rohde M."/>
            <person name="Galperin M.Y."/>
            <person name="Jogler C."/>
        </authorList>
    </citation>
    <scope>NUCLEOTIDE SEQUENCE [LARGE SCALE GENOMIC DNA]</scope>
    <source>
        <strain evidence="1 2">Pla144</strain>
    </source>
</reference>
<dbReference type="OrthoDB" id="9868218at2"/>
<sequence>MKPVMLGIAGASAAKAGSLLDRSARVALEPFADVLHAVANSFSPHEAENSIEPAPSAIPLANRVQGALSSAGIQIEEPLELTVEDGKLVVVGNHPQRTLIEATLAQDPELAEEVIQLLQEDAEVSGSADNYFYSNTEQPARHAILSSFAGEVGLKIV</sequence>
<accession>A0A5C6CQM6</accession>
<organism evidence="1 2">
    <name type="scientific">Bythopirellula polymerisocia</name>
    <dbReference type="NCBI Taxonomy" id="2528003"/>
    <lineage>
        <taxon>Bacteria</taxon>
        <taxon>Pseudomonadati</taxon>
        <taxon>Planctomycetota</taxon>
        <taxon>Planctomycetia</taxon>
        <taxon>Pirellulales</taxon>
        <taxon>Lacipirellulaceae</taxon>
        <taxon>Bythopirellula</taxon>
    </lineage>
</organism>
<dbReference type="Proteomes" id="UP000318437">
    <property type="component" value="Unassembled WGS sequence"/>
</dbReference>
<gene>
    <name evidence="1" type="ORF">Pla144_29630</name>
</gene>
<keyword evidence="2" id="KW-1185">Reference proteome</keyword>
<proteinExistence type="predicted"/>
<comment type="caution">
    <text evidence="1">The sequence shown here is derived from an EMBL/GenBank/DDBJ whole genome shotgun (WGS) entry which is preliminary data.</text>
</comment>
<dbReference type="EMBL" id="SJPS01000004">
    <property type="protein sequence ID" value="TWU25751.1"/>
    <property type="molecule type" value="Genomic_DNA"/>
</dbReference>
<evidence type="ECO:0000313" key="1">
    <source>
        <dbReference type="EMBL" id="TWU25751.1"/>
    </source>
</evidence>
<dbReference type="AlphaFoldDB" id="A0A5C6CQM6"/>
<evidence type="ECO:0000313" key="2">
    <source>
        <dbReference type="Proteomes" id="UP000318437"/>
    </source>
</evidence>
<protein>
    <submittedName>
        <fullName evidence="1">Uncharacterized protein</fullName>
    </submittedName>
</protein>
<name>A0A5C6CQM6_9BACT</name>
<dbReference type="RefSeq" id="WP_146451332.1">
    <property type="nucleotide sequence ID" value="NZ_SJPS01000004.1"/>
</dbReference>